<dbReference type="Proteomes" id="UP000016183">
    <property type="component" value="Unassembled WGS sequence"/>
</dbReference>
<evidence type="ECO:0000313" key="2">
    <source>
        <dbReference type="Proteomes" id="UP000016183"/>
    </source>
</evidence>
<dbReference type="EMBL" id="AGDZ01000011">
    <property type="protein sequence ID" value="EMB27293.1"/>
    <property type="molecule type" value="Genomic_DNA"/>
</dbReference>
<comment type="caution">
    <text evidence="1">The sequence shown here is derived from an EMBL/GenBank/DDBJ whole genome shotgun (WGS) entry which is preliminary data.</text>
</comment>
<proteinExistence type="predicted"/>
<evidence type="ECO:0000313" key="1">
    <source>
        <dbReference type="EMBL" id="EMB27293.1"/>
    </source>
</evidence>
<name>M2C0Q5_TREDN</name>
<accession>M2C0Q5</accession>
<reference evidence="1 2" key="1">
    <citation type="submission" date="2012-01" db="EMBL/GenBank/DDBJ databases">
        <title>The Genome Sequence of Treponema denticola SP33.</title>
        <authorList>
            <consortium name="The Broad Institute Genome Sequencing Platform"/>
            <person name="Earl A."/>
            <person name="Ward D."/>
            <person name="Feldgarden M."/>
            <person name="Gevers D."/>
            <person name="Blanton J.M."/>
            <person name="Fenno C.J."/>
            <person name="Baranova O.V."/>
            <person name="Mathney J."/>
            <person name="Dewhirst F.E."/>
            <person name="Izard J."/>
            <person name="Young S.K."/>
            <person name="Zeng Q."/>
            <person name="Gargeya S."/>
            <person name="Fitzgerald M."/>
            <person name="Haas B."/>
            <person name="Abouelleil A."/>
            <person name="Alvarado L."/>
            <person name="Arachchi H.M."/>
            <person name="Berlin A."/>
            <person name="Chapman S.B."/>
            <person name="Gearin G."/>
            <person name="Goldberg J."/>
            <person name="Griggs A."/>
            <person name="Gujja S."/>
            <person name="Hansen M."/>
            <person name="Heiman D."/>
            <person name="Howarth C."/>
            <person name="Larimer J."/>
            <person name="Lui A."/>
            <person name="MacDonald P.J.P."/>
            <person name="McCowen C."/>
            <person name="Montmayeur A."/>
            <person name="Murphy C."/>
            <person name="Neiman D."/>
            <person name="Pearson M."/>
            <person name="Priest M."/>
            <person name="Roberts A."/>
            <person name="Saif S."/>
            <person name="Shea T."/>
            <person name="Sisk P."/>
            <person name="Stolte C."/>
            <person name="Sykes S."/>
            <person name="Wortman J."/>
            <person name="Nusbaum C."/>
            <person name="Birren B."/>
        </authorList>
    </citation>
    <scope>NUCLEOTIDE SEQUENCE [LARGE SCALE GENOMIC DNA]</scope>
    <source>
        <strain evidence="1 2">SP33</strain>
    </source>
</reference>
<dbReference type="AlphaFoldDB" id="M2C0Q5"/>
<dbReference type="HOGENOM" id="CLU_3073719_0_0_12"/>
<gene>
    <name evidence="1" type="ORF">HMPREF9733_00335</name>
</gene>
<feature type="non-terminal residue" evidence="1">
    <location>
        <position position="53"/>
    </location>
</feature>
<sequence length="53" mass="6433">MKKRLEEYNLKDFWIRFLANYEEDKKSGMLEELCKLEEGIKMAEATLFRVTDE</sequence>
<protein>
    <submittedName>
        <fullName evidence="1">Uncharacterized protein</fullName>
    </submittedName>
</protein>
<organism evidence="1 2">
    <name type="scientific">Treponema denticola SP33</name>
    <dbReference type="NCBI Taxonomy" id="999437"/>
    <lineage>
        <taxon>Bacteria</taxon>
        <taxon>Pseudomonadati</taxon>
        <taxon>Spirochaetota</taxon>
        <taxon>Spirochaetia</taxon>
        <taxon>Spirochaetales</taxon>
        <taxon>Treponemataceae</taxon>
        <taxon>Treponema</taxon>
    </lineage>
</organism>